<evidence type="ECO:0000256" key="1">
    <source>
        <dbReference type="SAM" id="MobiDB-lite"/>
    </source>
</evidence>
<organism evidence="4 6">
    <name type="scientific">Metapseudomonas otitidis</name>
    <dbReference type="NCBI Taxonomy" id="319939"/>
    <lineage>
        <taxon>Bacteria</taxon>
        <taxon>Pseudomonadati</taxon>
        <taxon>Pseudomonadota</taxon>
        <taxon>Gammaproteobacteria</taxon>
        <taxon>Pseudomonadales</taxon>
        <taxon>Pseudomonadaceae</taxon>
        <taxon>Metapseudomonas</taxon>
    </lineage>
</organism>
<feature type="signal peptide" evidence="3">
    <location>
        <begin position="1"/>
        <end position="17"/>
    </location>
</feature>
<evidence type="ECO:0000256" key="3">
    <source>
        <dbReference type="SAM" id="SignalP"/>
    </source>
</evidence>
<accession>A0A7X3KV70</accession>
<feature type="region of interest" description="Disordered" evidence="1">
    <location>
        <begin position="393"/>
        <end position="416"/>
    </location>
</feature>
<feature type="chain" id="PRO_5043241263" description="Attachment protein" evidence="3">
    <location>
        <begin position="18"/>
        <end position="506"/>
    </location>
</feature>
<keyword evidence="2" id="KW-0472">Membrane</keyword>
<reference evidence="4 6" key="1">
    <citation type="submission" date="2019-12" db="EMBL/GenBank/DDBJ databases">
        <title>Draft genome sequence of Pseudomonas otitidis recovered from a chicken carcass.</title>
        <authorList>
            <person name="Vieira T.R."/>
            <person name="Oliviera E.F.C."/>
            <person name="Silva N.M.V."/>
            <person name="Sambrano G.E."/>
            <person name="Cibulski S.P."/>
            <person name="Cardoso M.R.I."/>
        </authorList>
    </citation>
    <scope>NUCLEOTIDE SEQUENCE [LARGE SCALE GENOMIC DNA]</scope>
    <source>
        <strain evidence="4 6">25_K</strain>
    </source>
</reference>
<dbReference type="AlphaFoldDB" id="A0A7X3KV70"/>
<dbReference type="Proteomes" id="UP000461288">
    <property type="component" value="Unassembled WGS sequence"/>
</dbReference>
<evidence type="ECO:0000313" key="6">
    <source>
        <dbReference type="Proteomes" id="UP000461288"/>
    </source>
</evidence>
<evidence type="ECO:0000313" key="4">
    <source>
        <dbReference type="EMBL" id="MWK56688.1"/>
    </source>
</evidence>
<proteinExistence type="predicted"/>
<protein>
    <recommendedName>
        <fullName evidence="7">Attachment protein</fullName>
    </recommendedName>
</protein>
<feature type="transmembrane region" description="Helical" evidence="2">
    <location>
        <begin position="483"/>
        <end position="503"/>
    </location>
</feature>
<evidence type="ECO:0000313" key="5">
    <source>
        <dbReference type="EMBL" id="MWK56699.1"/>
    </source>
</evidence>
<keyword evidence="3" id="KW-0732">Signal</keyword>
<sequence length="506" mass="53916">MRYFLLFLLFASPLSFSQDYYWQLGTTEHGVFKGSSPAAVCRSFASNRGYTYDGGFELNSTSEAAICYFLDQRGYWLPFNVYRVGDGCSTTYNPSTGECPAPVQPNGEKCSTEPESTGLYKIKNSSGECVSFQDADKASQCKYLGDTGYSPTKSVWVKFDDEGQPSSADIQDKIGCELKPTLGIGHCKLPPARSSGGITIIRSYAKCNVQVSWTGNVAKNGPDSVPIGDSSSGKEGVCDEPSKCLTQDEPIVKDSKPCNYMYNGQVVGCESVAFEGNPGEMNCGTVNNGPYTCTKKDPNSKATVVKETIETKSNTDGTTTTTKKQEITQVTCAKAGSCVTNVTNNKSTTIKNSDGKVVSSTGECTGKACSSGSTGDSDGDGVKDCVIAKNCSDEGEEGGPALTSLTKPTKTGDFQDANSEWDEKIETTRQDLAQRAEEFGKLFQPLASMNLDTGSAELGCGEAFETIGGQTASICFGKYESQLSLIAAAVLFICALIALFIVFKPD</sequence>
<keyword evidence="2" id="KW-1133">Transmembrane helix</keyword>
<gene>
    <name evidence="4" type="ORF">GO594_11935</name>
    <name evidence="5" type="ORF">GO594_11990</name>
</gene>
<keyword evidence="2" id="KW-0812">Transmembrane</keyword>
<dbReference type="EMBL" id="WTFN01000024">
    <property type="protein sequence ID" value="MWK56688.1"/>
    <property type="molecule type" value="Genomic_DNA"/>
</dbReference>
<dbReference type="RefSeq" id="WP_160480898.1">
    <property type="nucleotide sequence ID" value="NZ_WTFN01000024.1"/>
</dbReference>
<comment type="caution">
    <text evidence="4">The sequence shown here is derived from an EMBL/GenBank/DDBJ whole genome shotgun (WGS) entry which is preliminary data.</text>
</comment>
<evidence type="ECO:0008006" key="7">
    <source>
        <dbReference type="Google" id="ProtNLM"/>
    </source>
</evidence>
<name>A0A7X3KV70_9GAMM</name>
<dbReference type="EMBL" id="WTFN01000024">
    <property type="protein sequence ID" value="MWK56699.1"/>
    <property type="molecule type" value="Genomic_DNA"/>
</dbReference>
<evidence type="ECO:0000256" key="2">
    <source>
        <dbReference type="SAM" id="Phobius"/>
    </source>
</evidence>